<dbReference type="Proteomes" id="UP001365781">
    <property type="component" value="Unassembled WGS sequence"/>
</dbReference>
<keyword evidence="3 5" id="KW-1133">Transmembrane helix</keyword>
<gene>
    <name evidence="7" type="ORF">WB403_49695</name>
</gene>
<dbReference type="RefSeq" id="WP_336559081.1">
    <property type="nucleotide sequence ID" value="NZ_JBBAYM010000306.1"/>
</dbReference>
<organism evidence="7 8">
    <name type="scientific">Streptomyces brasiliscabiei</name>
    <dbReference type="NCBI Taxonomy" id="2736302"/>
    <lineage>
        <taxon>Bacteria</taxon>
        <taxon>Bacillati</taxon>
        <taxon>Actinomycetota</taxon>
        <taxon>Actinomycetes</taxon>
        <taxon>Kitasatosporales</taxon>
        <taxon>Streptomycetaceae</taxon>
        <taxon>Streptomyces</taxon>
    </lineage>
</organism>
<name>A0ABU8GXE9_9ACTN</name>
<feature type="transmembrane region" description="Helical" evidence="5">
    <location>
        <begin position="36"/>
        <end position="57"/>
    </location>
</feature>
<protein>
    <submittedName>
        <fullName evidence="7">RDD family protein</fullName>
    </submittedName>
</protein>
<feature type="non-terminal residue" evidence="7">
    <location>
        <position position="1"/>
    </location>
</feature>
<dbReference type="PANTHER" id="PTHR38480:SF1">
    <property type="entry name" value="SLR0254 PROTEIN"/>
    <property type="match status" value="1"/>
</dbReference>
<evidence type="ECO:0000256" key="1">
    <source>
        <dbReference type="ARBA" id="ARBA00004141"/>
    </source>
</evidence>
<evidence type="ECO:0000256" key="5">
    <source>
        <dbReference type="SAM" id="Phobius"/>
    </source>
</evidence>
<feature type="domain" description="RDD" evidence="6">
    <location>
        <begin position="1"/>
        <end position="73"/>
    </location>
</feature>
<dbReference type="PANTHER" id="PTHR38480">
    <property type="entry name" value="SLR0254 PROTEIN"/>
    <property type="match status" value="1"/>
</dbReference>
<keyword evidence="4 5" id="KW-0472">Membrane</keyword>
<evidence type="ECO:0000256" key="2">
    <source>
        <dbReference type="ARBA" id="ARBA00022692"/>
    </source>
</evidence>
<dbReference type="InterPro" id="IPR010432">
    <property type="entry name" value="RDD"/>
</dbReference>
<evidence type="ECO:0000313" key="8">
    <source>
        <dbReference type="Proteomes" id="UP001365781"/>
    </source>
</evidence>
<comment type="caution">
    <text evidence="7">The sequence shown here is derived from an EMBL/GenBank/DDBJ whole genome shotgun (WGS) entry which is preliminary data.</text>
</comment>
<dbReference type="EMBL" id="JBBAYM010000306">
    <property type="protein sequence ID" value="MEI5617184.1"/>
    <property type="molecule type" value="Genomic_DNA"/>
</dbReference>
<evidence type="ECO:0000313" key="7">
    <source>
        <dbReference type="EMBL" id="MEI5617184.1"/>
    </source>
</evidence>
<proteinExistence type="predicted"/>
<evidence type="ECO:0000256" key="4">
    <source>
        <dbReference type="ARBA" id="ARBA00023136"/>
    </source>
</evidence>
<reference evidence="7 8" key="1">
    <citation type="submission" date="2024-03" db="EMBL/GenBank/DDBJ databases">
        <title>First Report of Pectobacterium brasiliscabiei causing potato scab in china.</title>
        <authorList>
            <person name="Handique U."/>
        </authorList>
    </citation>
    <scope>NUCLEOTIDE SEQUENCE [LARGE SCALE GENOMIC DNA]</scope>
    <source>
        <strain evidence="7 8">ZRIMU1503</strain>
    </source>
</reference>
<dbReference type="Pfam" id="PF06271">
    <property type="entry name" value="RDD"/>
    <property type="match status" value="1"/>
</dbReference>
<comment type="subcellular location">
    <subcellularLocation>
        <location evidence="1">Membrane</location>
        <topology evidence="1">Multi-pass membrane protein</topology>
    </subcellularLocation>
</comment>
<accession>A0ABU8GXE9</accession>
<keyword evidence="8" id="KW-1185">Reference proteome</keyword>
<sequence>YFVIPESLTGKSLGKAVLKIKVVKQDGDNITFSNSLVRHLFDIIDWLPFCFIVYIIIMKRTEYNQRVGDIVAKTIVIQS</sequence>
<keyword evidence="2 5" id="KW-0812">Transmembrane</keyword>
<evidence type="ECO:0000259" key="6">
    <source>
        <dbReference type="Pfam" id="PF06271"/>
    </source>
</evidence>
<evidence type="ECO:0000256" key="3">
    <source>
        <dbReference type="ARBA" id="ARBA00022989"/>
    </source>
</evidence>